<gene>
    <name evidence="1" type="ORF">AWM74_02815</name>
</gene>
<dbReference type="GeneID" id="92866479"/>
<sequence length="165" mass="18999">MNNNDRLTRLRYALDIKDEDVVKIFDMGGASVTADQVRAFTTATRTNENENEYEREYEEVLNNEHFERFLNGIITSQRGVREGAPEPKLELTDDNANNLLLKKMKIALSLTTEDLHEIMEDAGGRLTKSELGAVLRKEGHRNYKPCGDRYARNFLNGLKMRYRGE</sequence>
<proteinExistence type="predicted"/>
<dbReference type="PANTHER" id="PTHR37805:SF1">
    <property type="entry name" value="CYTOPLASMIC PROTEIN"/>
    <property type="match status" value="1"/>
</dbReference>
<dbReference type="AlphaFoldDB" id="A0AAC9A6M6"/>
<dbReference type="RefSeq" id="WP_026466569.1">
    <property type="nucleotide sequence ID" value="NZ_CP014162.1"/>
</dbReference>
<dbReference type="InterPro" id="IPR009921">
    <property type="entry name" value="YehS-like"/>
</dbReference>
<dbReference type="EMBL" id="CP014162">
    <property type="protein sequence ID" value="AMB97234.1"/>
    <property type="molecule type" value="Genomic_DNA"/>
</dbReference>
<accession>A0AAC9A6M6</accession>
<protein>
    <submittedName>
        <fullName evidence="1">Cytoplasmic protein</fullName>
    </submittedName>
</protein>
<dbReference type="PANTHER" id="PTHR37805">
    <property type="entry name" value="CYTOPLASMIC PROTEIN-RELATED"/>
    <property type="match status" value="1"/>
</dbReference>
<name>A0AAC9A6M6_9LACT</name>
<organism evidence="1 2">
    <name type="scientific">Aerococcus urinaeequi</name>
    <dbReference type="NCBI Taxonomy" id="51665"/>
    <lineage>
        <taxon>Bacteria</taxon>
        <taxon>Bacillati</taxon>
        <taxon>Bacillota</taxon>
        <taxon>Bacilli</taxon>
        <taxon>Lactobacillales</taxon>
        <taxon>Aerococcaceae</taxon>
        <taxon>Aerococcus</taxon>
    </lineage>
</organism>
<reference evidence="1 2" key="1">
    <citation type="journal article" date="2016" name="Genome Announc.">
        <title>Complete Genome Sequences of Aerococcus christensenii CCUG 28831T, Aerococcus sanguinicola CCUG 43001T, Aerococcus urinae CCUG 36881T, Aerococcus urinaeequi CCUG 28094T, Aerococcus urinaehominis CCUG 42038 BT, and Aerococcus viridans CCUG 4311T.</title>
        <authorList>
            <person name="Carkaci D."/>
            <person name="Dargis R."/>
            <person name="Nielsen X.C."/>
            <person name="Skovgaard O."/>
            <person name="Fuursted K."/>
            <person name="Christensen J.J."/>
        </authorList>
    </citation>
    <scope>NUCLEOTIDE SEQUENCE [LARGE SCALE GENOMIC DNA]</scope>
    <source>
        <strain evidence="1 2">CCUG28094</strain>
    </source>
</reference>
<dbReference type="Pfam" id="PF07308">
    <property type="entry name" value="DUF1456"/>
    <property type="match status" value="2"/>
</dbReference>
<dbReference type="Proteomes" id="UP000067698">
    <property type="component" value="Chromosome"/>
</dbReference>
<reference evidence="2" key="2">
    <citation type="submission" date="2016-01" db="EMBL/GenBank/DDBJ databases">
        <title>Six Aerococcus type strain genome sequencing and assembly using PacBio and Illumina Hiseq.</title>
        <authorList>
            <person name="Carkaci D."/>
            <person name="Dargis R."/>
            <person name="Nielsen X.C."/>
            <person name="Skovgaard O."/>
            <person name="Fuursted K."/>
            <person name="Christensen J.J."/>
        </authorList>
    </citation>
    <scope>NUCLEOTIDE SEQUENCE [LARGE SCALE GENOMIC DNA]</scope>
    <source>
        <strain evidence="2">CCUG28094</strain>
    </source>
</reference>
<evidence type="ECO:0000313" key="1">
    <source>
        <dbReference type="EMBL" id="AMB97234.1"/>
    </source>
</evidence>
<evidence type="ECO:0000313" key="2">
    <source>
        <dbReference type="Proteomes" id="UP000067698"/>
    </source>
</evidence>